<dbReference type="Pfam" id="PF00483">
    <property type="entry name" value="NTP_transferase"/>
    <property type="match status" value="1"/>
</dbReference>
<accession>A0A8J2WWB9</accession>
<comment type="caution">
    <text evidence="6">The sequence shown here is derived from an EMBL/GenBank/DDBJ whole genome shotgun (WGS) entry which is preliminary data.</text>
</comment>
<dbReference type="Gene3D" id="3.90.550.10">
    <property type="entry name" value="Spore Coat Polysaccharide Biosynthesis Protein SpsA, Chain A"/>
    <property type="match status" value="1"/>
</dbReference>
<sequence length="638" mass="69475">MTICVVLVASVDSQLEQEILDAGSEYQHLAGLPKALLPVSGGKRVLDYWWTAIESQRQISDVYLVTNAKSFKHFERWATARGLPSQNVVNDGTTTRASSLGAARDLLLALNRCGYNNDRDVVVVAGDSLFHREFDLAALVADQHVRAGSSLAVSYRLAEGEAASSRGVVEVDERTRRVTRFVEKPCGDETVSRQACPLFYVLKPAVASLLPEFVESNEGKPSLGSFMEWAVNDKGSNVSSVRLPGCFRLIGDAGLQDYLDMIEHFERMDSPTYSGALGRGRLTTRAYARVGLFGNPSDGYGGKTIALTIANFWAEATIAPSERLCLVPHPLFDPCDFGGLRDLHFISRREGYQGGMRLLQAACKRFLEYCVERGIALPKRNFTLSYETNVPRQVGLAGSSAIVTAVVRALMRFYALDETHVPVEILPNLVLSVEAELGINAGLQDRVVQAFEGLVYMDFDPSTFEAKGHGVYERLTASQLHAALPLLWLAYSGEPSDSGAIHSDVKQRWRNGDADAVQGMSAIASVAAKAREAIRLGDASECRRLMAENFRLRRKLFGDAVLGATNLKLISIAEQNGAVAKFPGSGGAVVGTCDVDRLASVRRAYEREGFVFVELEPHFSDDGEGVLAARVGEVALDV</sequence>
<evidence type="ECO:0000256" key="1">
    <source>
        <dbReference type="ARBA" id="ARBA00022741"/>
    </source>
</evidence>
<feature type="domain" description="Nucleotidyl transferase" evidence="4">
    <location>
        <begin position="32"/>
        <end position="238"/>
    </location>
</feature>
<dbReference type="Gene3D" id="3.30.230.120">
    <property type="match status" value="1"/>
</dbReference>
<evidence type="ECO:0000256" key="2">
    <source>
        <dbReference type="ARBA" id="ARBA00022840"/>
    </source>
</evidence>
<dbReference type="InterPro" id="IPR020568">
    <property type="entry name" value="Ribosomal_Su5_D2-typ_SF"/>
</dbReference>
<evidence type="ECO:0000259" key="5">
    <source>
        <dbReference type="Pfam" id="PF08544"/>
    </source>
</evidence>
<dbReference type="SUPFAM" id="SSF54211">
    <property type="entry name" value="Ribosomal protein S5 domain 2-like"/>
    <property type="match status" value="1"/>
</dbReference>
<dbReference type="InterPro" id="IPR013750">
    <property type="entry name" value="GHMP_kinase_C_dom"/>
</dbReference>
<gene>
    <name evidence="6" type="ORF">PECAL_1P03150</name>
</gene>
<keyword evidence="1" id="KW-0547">Nucleotide-binding</keyword>
<dbReference type="GO" id="GO:0005524">
    <property type="term" value="F:ATP binding"/>
    <property type="evidence" value="ECO:0007669"/>
    <property type="project" value="UniProtKB-KW"/>
</dbReference>
<dbReference type="InterPro" id="IPR006204">
    <property type="entry name" value="GHMP_kinase_N_dom"/>
</dbReference>
<dbReference type="Pfam" id="PF08544">
    <property type="entry name" value="GHMP_kinases_C"/>
    <property type="match status" value="1"/>
</dbReference>
<dbReference type="EMBL" id="CAKKNE010000001">
    <property type="protein sequence ID" value="CAH0363971.1"/>
    <property type="molecule type" value="Genomic_DNA"/>
</dbReference>
<reference evidence="6" key="1">
    <citation type="submission" date="2021-11" db="EMBL/GenBank/DDBJ databases">
        <authorList>
            <consortium name="Genoscope - CEA"/>
            <person name="William W."/>
        </authorList>
    </citation>
    <scope>NUCLEOTIDE SEQUENCE</scope>
</reference>
<dbReference type="Pfam" id="PF00288">
    <property type="entry name" value="GHMP_kinases_N"/>
    <property type="match status" value="1"/>
</dbReference>
<dbReference type="InterPro" id="IPR005835">
    <property type="entry name" value="NTP_transferase_dom"/>
</dbReference>
<dbReference type="GO" id="GO:0047940">
    <property type="term" value="F:glucuronokinase activity"/>
    <property type="evidence" value="ECO:0007669"/>
    <property type="project" value="TreeGrafter"/>
</dbReference>
<evidence type="ECO:0008006" key="8">
    <source>
        <dbReference type="Google" id="ProtNLM"/>
    </source>
</evidence>
<feature type="domain" description="GHMP kinase N-terminal" evidence="3">
    <location>
        <begin position="362"/>
        <end position="452"/>
    </location>
</feature>
<dbReference type="PANTHER" id="PTHR38710">
    <property type="entry name" value="WITH PUTATIVE URIDYL PYROPHOSPHORYLASE-RELATED"/>
    <property type="match status" value="1"/>
</dbReference>
<keyword evidence="2" id="KW-0067">ATP-binding</keyword>
<keyword evidence="7" id="KW-1185">Reference proteome</keyword>
<organism evidence="6 7">
    <name type="scientific">Pelagomonas calceolata</name>
    <dbReference type="NCBI Taxonomy" id="35677"/>
    <lineage>
        <taxon>Eukaryota</taxon>
        <taxon>Sar</taxon>
        <taxon>Stramenopiles</taxon>
        <taxon>Ochrophyta</taxon>
        <taxon>Pelagophyceae</taxon>
        <taxon>Pelagomonadales</taxon>
        <taxon>Pelagomonadaceae</taxon>
        <taxon>Pelagomonas</taxon>
    </lineage>
</organism>
<protein>
    <recommendedName>
        <fullName evidence="8">GHMP kinase N-terminal domain-containing protein</fullName>
    </recommendedName>
</protein>
<dbReference type="InterPro" id="IPR029044">
    <property type="entry name" value="Nucleotide-diphossugar_trans"/>
</dbReference>
<evidence type="ECO:0000313" key="7">
    <source>
        <dbReference type="Proteomes" id="UP000789595"/>
    </source>
</evidence>
<dbReference type="Proteomes" id="UP000789595">
    <property type="component" value="Unassembled WGS sequence"/>
</dbReference>
<dbReference type="SUPFAM" id="SSF55060">
    <property type="entry name" value="GHMP Kinase, C-terminal domain"/>
    <property type="match status" value="1"/>
</dbReference>
<dbReference type="AlphaFoldDB" id="A0A8J2WWB9"/>
<proteinExistence type="predicted"/>
<name>A0A8J2WWB9_9STRA</name>
<dbReference type="SUPFAM" id="SSF53448">
    <property type="entry name" value="Nucleotide-diphospho-sugar transferases"/>
    <property type="match status" value="1"/>
</dbReference>
<dbReference type="PRINTS" id="PR00959">
    <property type="entry name" value="MEVGALKINASE"/>
</dbReference>
<evidence type="ECO:0000259" key="3">
    <source>
        <dbReference type="Pfam" id="PF00288"/>
    </source>
</evidence>
<evidence type="ECO:0000259" key="4">
    <source>
        <dbReference type="Pfam" id="PF00483"/>
    </source>
</evidence>
<dbReference type="OrthoDB" id="1924968at2759"/>
<dbReference type="InterPro" id="IPR036554">
    <property type="entry name" value="GHMP_kinase_C_sf"/>
</dbReference>
<dbReference type="InterPro" id="IPR053034">
    <property type="entry name" value="Glucuronokinase-like"/>
</dbReference>
<evidence type="ECO:0000313" key="6">
    <source>
        <dbReference type="EMBL" id="CAH0363971.1"/>
    </source>
</evidence>
<dbReference type="PANTHER" id="PTHR38710:SF1">
    <property type="entry name" value="WITH PUTATIVE URIDYL PYROPHOSPHORYLASE-RELATED"/>
    <property type="match status" value="1"/>
</dbReference>
<feature type="domain" description="GHMP kinase C-terminal" evidence="5">
    <location>
        <begin position="530"/>
        <end position="607"/>
    </location>
</feature>